<feature type="compositionally biased region" description="Low complexity" evidence="1">
    <location>
        <begin position="469"/>
        <end position="478"/>
    </location>
</feature>
<evidence type="ECO:0000313" key="4">
    <source>
        <dbReference type="Proteomes" id="UP001470230"/>
    </source>
</evidence>
<reference evidence="3 4" key="1">
    <citation type="submission" date="2024-04" db="EMBL/GenBank/DDBJ databases">
        <title>Tritrichomonas musculus Genome.</title>
        <authorList>
            <person name="Alves-Ferreira E."/>
            <person name="Grigg M."/>
            <person name="Lorenzi H."/>
            <person name="Galac M."/>
        </authorList>
    </citation>
    <scope>NUCLEOTIDE SEQUENCE [LARGE SCALE GENOMIC DNA]</scope>
    <source>
        <strain evidence="3 4">EAF2021</strain>
    </source>
</reference>
<dbReference type="Pfam" id="PF11929">
    <property type="entry name" value="DUF3447"/>
    <property type="match status" value="1"/>
</dbReference>
<feature type="compositionally biased region" description="Basic and acidic residues" evidence="1">
    <location>
        <begin position="434"/>
        <end position="443"/>
    </location>
</feature>
<feature type="domain" description="DUF3447" evidence="2">
    <location>
        <begin position="279"/>
        <end position="344"/>
    </location>
</feature>
<comment type="caution">
    <text evidence="3">The sequence shown here is derived from an EMBL/GenBank/DDBJ whole genome shotgun (WGS) entry which is preliminary data.</text>
</comment>
<accession>A0ABR2JVA6</accession>
<evidence type="ECO:0000313" key="3">
    <source>
        <dbReference type="EMBL" id="KAK8882810.1"/>
    </source>
</evidence>
<evidence type="ECO:0000256" key="1">
    <source>
        <dbReference type="SAM" id="MobiDB-lite"/>
    </source>
</evidence>
<keyword evidence="4" id="KW-1185">Reference proteome</keyword>
<organism evidence="3 4">
    <name type="scientific">Tritrichomonas musculus</name>
    <dbReference type="NCBI Taxonomy" id="1915356"/>
    <lineage>
        <taxon>Eukaryota</taxon>
        <taxon>Metamonada</taxon>
        <taxon>Parabasalia</taxon>
        <taxon>Tritrichomonadida</taxon>
        <taxon>Tritrichomonadidae</taxon>
        <taxon>Tritrichomonas</taxon>
    </lineage>
</organism>
<feature type="region of interest" description="Disordered" evidence="1">
    <location>
        <begin position="418"/>
        <end position="504"/>
    </location>
</feature>
<protein>
    <recommendedName>
        <fullName evidence="2">DUF3447 domain-containing protein</fullName>
    </recommendedName>
</protein>
<name>A0ABR2JVA6_9EUKA</name>
<feature type="compositionally biased region" description="Low complexity" evidence="1">
    <location>
        <begin position="448"/>
        <end position="457"/>
    </location>
</feature>
<evidence type="ECO:0000259" key="2">
    <source>
        <dbReference type="Pfam" id="PF11929"/>
    </source>
</evidence>
<dbReference type="EMBL" id="JAPFFF010000009">
    <property type="protein sequence ID" value="KAK8882810.1"/>
    <property type="molecule type" value="Genomic_DNA"/>
</dbReference>
<sequence>MNHIELAHLKDDVDAFIANNKERYEIIMSFQDQLGHISSDSLTSTISFIKENHDVFFKDHSSAIFFLYNIFHFSYVNFKQLELIVDIGHSFLSDLKKANVSEANLIELSLPINFSIINLMFEKGMIGLPSIIEKSNFNRILFVNFLPEIEKYDREYVKIREKTLFYNDNNEHLVDVETFYKIVRDDPEKHLYYRHLNHHPSSLHKAIRDDDIDTFQSLLSSNNIDVNYHFDFSFYERICLEKVTKQPSLIHVAALYGSVTVFKYLWIQDGIILDGNLQCFAFFGRNYDIIHLCEKKCQPNKFVLSYLIDINDIDLIHYYLYNYEEKEDENQILLNFYQNYKKIKNFKVGQSNLSNYHDKDFKKDKNFITGQNIENIHGNKCDKIMRDGNFNLNRNGRNTRKYKSIEILNEIENHNENNRNFEYGKTKQIGNNDNRNKNGKNEGENENDNNGNGIDNSKNGKNEGENENDNNGNGIDNSKNGKNEGENENDNNLNEEDEEDESEEGNLLDKLNLMHLLNSISSANYSIIIPCLLQITFAVASSTDDKIDENSANFYMRSFYDDSLFNFLYAHRNQEMSFVGVLFSVYADMVQTASHDAFRILIEKEGMENMILVFVLSIFRNTSLTLLFLDWQLAEIKNEKKERKMFDYFRRRVSLNNLLCLIENFNEEAVLKMIQIYGFIDSRDDFDKFIRKLKMCVSPKMIHSLFLKLESLFPGEFDLIK</sequence>
<dbReference type="InterPro" id="IPR020683">
    <property type="entry name" value="DUF3447"/>
</dbReference>
<dbReference type="Proteomes" id="UP001470230">
    <property type="component" value="Unassembled WGS sequence"/>
</dbReference>
<proteinExistence type="predicted"/>
<feature type="compositionally biased region" description="Acidic residues" evidence="1">
    <location>
        <begin position="486"/>
        <end position="504"/>
    </location>
</feature>
<dbReference type="SUPFAM" id="SSF48403">
    <property type="entry name" value="Ankyrin repeat"/>
    <property type="match status" value="1"/>
</dbReference>
<dbReference type="InterPro" id="IPR036770">
    <property type="entry name" value="Ankyrin_rpt-contain_sf"/>
</dbReference>
<gene>
    <name evidence="3" type="ORF">M9Y10_045452</name>
</gene>